<sequence>MASSSPSWGLAMLKELDDLNKLEKEVNQALQSASEGSLIPPKPISLASLPLPQSPLNEKATAYAKSWLNSDVFLHSMRSYYFGTAIATANFAHWNWDPQVFYLASVLHDLGLSSVAMEQTPLSFEFHGGLLARDFLLREGAPARVSDSVAEAIIRHTDNIWETFGHSPENALLIFGTHLDVYGAFNPLIHADTVQEVVNGFPRNNFCNVFADLFLQEVKIKRFCKAVERVQDSGFISKVRNNAVFAKYDHQSL</sequence>
<evidence type="ECO:0008006" key="2">
    <source>
        <dbReference type="Google" id="ProtNLM"/>
    </source>
</evidence>
<organism evidence="1">
    <name type="scientific">Picea sitchensis</name>
    <name type="common">Sitka spruce</name>
    <name type="synonym">Pinus sitchensis</name>
    <dbReference type="NCBI Taxonomy" id="3332"/>
    <lineage>
        <taxon>Eukaryota</taxon>
        <taxon>Viridiplantae</taxon>
        <taxon>Streptophyta</taxon>
        <taxon>Embryophyta</taxon>
        <taxon>Tracheophyta</taxon>
        <taxon>Spermatophyta</taxon>
        <taxon>Pinopsida</taxon>
        <taxon>Pinidae</taxon>
        <taxon>Conifers I</taxon>
        <taxon>Pinales</taxon>
        <taxon>Pinaceae</taxon>
        <taxon>Picea</taxon>
    </lineage>
</organism>
<dbReference type="PANTHER" id="PTHR35569">
    <property type="entry name" value="CYANAMIDE HYDRATASE DDI2-RELATED"/>
    <property type="match status" value="1"/>
</dbReference>
<dbReference type="Gene3D" id="1.10.3210.10">
    <property type="entry name" value="Hypothetical protein af1432"/>
    <property type="match status" value="1"/>
</dbReference>
<dbReference type="AlphaFoldDB" id="A9NKJ3"/>
<reference evidence="1" key="1">
    <citation type="journal article" date="2008" name="BMC Genomics">
        <title>A conifer genomics resource of 200,000 spruce (Picea spp.) ESTs and 6,464 high-quality, sequence-finished full-length cDNAs for Sitka spruce (Picea sitchensis).</title>
        <authorList>
            <person name="Ralph S.G."/>
            <person name="Chun H.J."/>
            <person name="Kolosova N."/>
            <person name="Cooper D."/>
            <person name="Oddy C."/>
            <person name="Ritland C.E."/>
            <person name="Kirkpatrick R."/>
            <person name="Moore R."/>
            <person name="Barber S."/>
            <person name="Holt R.A."/>
            <person name="Jones S.J."/>
            <person name="Marra M.A."/>
            <person name="Douglas C.J."/>
            <person name="Ritland K."/>
            <person name="Bohlmann J."/>
        </authorList>
    </citation>
    <scope>NUCLEOTIDE SEQUENCE</scope>
    <source>
        <tissue evidence="1">Green portion of the leader tissue</tissue>
    </source>
</reference>
<proteinExistence type="evidence at transcript level"/>
<name>A9NKJ3_PICSI</name>
<dbReference type="SUPFAM" id="SSF109604">
    <property type="entry name" value="HD-domain/PDEase-like"/>
    <property type="match status" value="1"/>
</dbReference>
<protein>
    <recommendedName>
        <fullName evidence="2">HD domain-containing protein</fullName>
    </recommendedName>
</protein>
<dbReference type="InterPro" id="IPR017771">
    <property type="entry name" value="Cyanamide_hydratase_HD"/>
</dbReference>
<evidence type="ECO:0000313" key="1">
    <source>
        <dbReference type="EMBL" id="ABK21154.1"/>
    </source>
</evidence>
<dbReference type="PANTHER" id="PTHR35569:SF1">
    <property type="entry name" value="CYANAMIDE HYDRATASE DDI2-RELATED"/>
    <property type="match status" value="1"/>
</dbReference>
<accession>A9NKJ3</accession>
<dbReference type="NCBIfam" id="TIGR03401">
    <property type="entry name" value="cyanamide_fam"/>
    <property type="match status" value="1"/>
</dbReference>
<dbReference type="EMBL" id="EF081773">
    <property type="protein sequence ID" value="ABK21154.1"/>
    <property type="molecule type" value="mRNA"/>
</dbReference>